<dbReference type="EMBL" id="AGCJ01000078">
    <property type="protein sequence ID" value="EHM38605.1"/>
    <property type="molecule type" value="Genomic_DNA"/>
</dbReference>
<dbReference type="STRING" id="861450.HMPREF0080_01826"/>
<accession>G9YJH5</accession>
<dbReference type="Proteomes" id="UP000005481">
    <property type="component" value="Unassembled WGS sequence"/>
</dbReference>
<protein>
    <submittedName>
        <fullName evidence="1">Uncharacterized protein</fullName>
    </submittedName>
</protein>
<evidence type="ECO:0000313" key="1">
    <source>
        <dbReference type="EMBL" id="EHM38605.1"/>
    </source>
</evidence>
<dbReference type="AlphaFoldDB" id="G9YJH5"/>
<proteinExistence type="predicted"/>
<gene>
    <name evidence="1" type="ORF">HMPREF0080_01826</name>
</gene>
<reference evidence="1 2" key="1">
    <citation type="submission" date="2011-08" db="EMBL/GenBank/DDBJ databases">
        <authorList>
            <person name="Weinstock G."/>
            <person name="Sodergren E."/>
            <person name="Clifton S."/>
            <person name="Fulton L."/>
            <person name="Fulton B."/>
            <person name="Courtney L."/>
            <person name="Fronick C."/>
            <person name="Harrison M."/>
            <person name="Strong C."/>
            <person name="Farmer C."/>
            <person name="Delahaunty K."/>
            <person name="Markovic C."/>
            <person name="Hall O."/>
            <person name="Minx P."/>
            <person name="Tomlinson C."/>
            <person name="Mitreva M."/>
            <person name="Hou S."/>
            <person name="Chen J."/>
            <person name="Wollam A."/>
            <person name="Pepin K.H."/>
            <person name="Johnson M."/>
            <person name="Bhonagiri V."/>
            <person name="Zhang X."/>
            <person name="Suruliraj S."/>
            <person name="Warren W."/>
            <person name="Chinwalla A."/>
            <person name="Mardis E.R."/>
            <person name="Wilson R.K."/>
        </authorList>
    </citation>
    <scope>NUCLEOTIDE SEQUENCE [LARGE SCALE GENOMIC DNA]</scope>
    <source>
        <strain evidence="1 2">F0357</strain>
    </source>
</reference>
<name>G9YJH5_9FIRM</name>
<keyword evidence="2" id="KW-1185">Reference proteome</keyword>
<comment type="caution">
    <text evidence="1">The sequence shown here is derived from an EMBL/GenBank/DDBJ whole genome shotgun (WGS) entry which is preliminary data.</text>
</comment>
<sequence>MVFIISPSFISKFGINRFIKKSIYFSIFRFIIPVKMMSPSFKFA</sequence>
<organism evidence="1 2">
    <name type="scientific">Anaeroglobus geminatus F0357</name>
    <dbReference type="NCBI Taxonomy" id="861450"/>
    <lineage>
        <taxon>Bacteria</taxon>
        <taxon>Bacillati</taxon>
        <taxon>Bacillota</taxon>
        <taxon>Negativicutes</taxon>
        <taxon>Veillonellales</taxon>
        <taxon>Veillonellaceae</taxon>
        <taxon>Anaeroglobus</taxon>
    </lineage>
</organism>
<dbReference type="HOGENOM" id="CLU_3211651_0_0_9"/>
<evidence type="ECO:0000313" key="2">
    <source>
        <dbReference type="Proteomes" id="UP000005481"/>
    </source>
</evidence>